<dbReference type="InterPro" id="IPR014710">
    <property type="entry name" value="RmlC-like_jellyroll"/>
</dbReference>
<dbReference type="SMART" id="SM00419">
    <property type="entry name" value="HTH_CRP"/>
    <property type="match status" value="1"/>
</dbReference>
<keyword evidence="2" id="KW-0238">DNA-binding</keyword>
<dbReference type="RefSeq" id="WP_109810947.1">
    <property type="nucleotide sequence ID" value="NZ_QGKU01000026.1"/>
</dbReference>
<dbReference type="CDD" id="cd00038">
    <property type="entry name" value="CAP_ED"/>
    <property type="match status" value="1"/>
</dbReference>
<gene>
    <name evidence="6" type="ORF">DKT77_06750</name>
</gene>
<dbReference type="Gene3D" id="2.60.120.10">
    <property type="entry name" value="Jelly Rolls"/>
    <property type="match status" value="1"/>
</dbReference>
<sequence length="218" mass="23585">MGWVDEIAELGGLQAADRDRLNREARRISVPAGTTVFGPGAQAENLIVVLRGAVRVQHVSDSGRQIVLYRVHAGQTCIMTTACLVAHEAYSAEGVTETAVEAVMVPRRAFDALLGSSAAFRSFVFDAYSRRITDLFLLIDDVAFQRMDIRLAQRLLVLAGGAGSVAITHQQLAAELGTAREVVSRLLQEFRRRGLVSSARGEIVLEDAPGLRRLSEAG</sequence>
<dbReference type="PRINTS" id="PR00034">
    <property type="entry name" value="HTHCRP"/>
</dbReference>
<keyword evidence="1" id="KW-0805">Transcription regulation</keyword>
<name>A0A2V2LDQ8_9RHOB</name>
<dbReference type="AlphaFoldDB" id="A0A2V2LDQ8"/>
<dbReference type="PROSITE" id="PS51063">
    <property type="entry name" value="HTH_CRP_2"/>
    <property type="match status" value="1"/>
</dbReference>
<dbReference type="Gene3D" id="1.10.10.10">
    <property type="entry name" value="Winged helix-like DNA-binding domain superfamily/Winged helix DNA-binding domain"/>
    <property type="match status" value="1"/>
</dbReference>
<dbReference type="InterPro" id="IPR050397">
    <property type="entry name" value="Env_Response_Regulators"/>
</dbReference>
<dbReference type="InterPro" id="IPR018490">
    <property type="entry name" value="cNMP-bd_dom_sf"/>
</dbReference>
<evidence type="ECO:0000256" key="2">
    <source>
        <dbReference type="ARBA" id="ARBA00023125"/>
    </source>
</evidence>
<dbReference type="PROSITE" id="PS50042">
    <property type="entry name" value="CNMP_BINDING_3"/>
    <property type="match status" value="1"/>
</dbReference>
<dbReference type="Pfam" id="PF13545">
    <property type="entry name" value="HTH_Crp_2"/>
    <property type="match status" value="1"/>
</dbReference>
<keyword evidence="7" id="KW-1185">Reference proteome</keyword>
<dbReference type="InterPro" id="IPR012318">
    <property type="entry name" value="HTH_CRP"/>
</dbReference>
<dbReference type="InterPro" id="IPR000595">
    <property type="entry name" value="cNMP-bd_dom"/>
</dbReference>
<proteinExistence type="predicted"/>
<organism evidence="6 7">
    <name type="scientific">Meridianimarinicoccus roseus</name>
    <dbReference type="NCBI Taxonomy" id="2072018"/>
    <lineage>
        <taxon>Bacteria</taxon>
        <taxon>Pseudomonadati</taxon>
        <taxon>Pseudomonadota</taxon>
        <taxon>Alphaproteobacteria</taxon>
        <taxon>Rhodobacterales</taxon>
        <taxon>Paracoccaceae</taxon>
        <taxon>Meridianimarinicoccus</taxon>
    </lineage>
</organism>
<keyword evidence="3" id="KW-0804">Transcription</keyword>
<dbReference type="PANTHER" id="PTHR24567">
    <property type="entry name" value="CRP FAMILY TRANSCRIPTIONAL REGULATORY PROTEIN"/>
    <property type="match status" value="1"/>
</dbReference>
<comment type="caution">
    <text evidence="6">The sequence shown here is derived from an EMBL/GenBank/DDBJ whole genome shotgun (WGS) entry which is preliminary data.</text>
</comment>
<evidence type="ECO:0000256" key="1">
    <source>
        <dbReference type="ARBA" id="ARBA00023015"/>
    </source>
</evidence>
<dbReference type="EMBL" id="QGKU01000026">
    <property type="protein sequence ID" value="PWR03545.1"/>
    <property type="molecule type" value="Genomic_DNA"/>
</dbReference>
<reference evidence="6 7" key="1">
    <citation type="submission" date="2018-05" db="EMBL/GenBank/DDBJ databases">
        <title>Rhodobacteraceae gen. nov., sp. nov. isolated from sea water.</title>
        <authorList>
            <person name="Ren Y."/>
        </authorList>
    </citation>
    <scope>NUCLEOTIDE SEQUENCE [LARGE SCALE GENOMIC DNA]</scope>
    <source>
        <strain evidence="6 7">TG-679</strain>
    </source>
</reference>
<dbReference type="Pfam" id="PF00027">
    <property type="entry name" value="cNMP_binding"/>
    <property type="match status" value="1"/>
</dbReference>
<dbReference type="InterPro" id="IPR036390">
    <property type="entry name" value="WH_DNA-bd_sf"/>
</dbReference>
<dbReference type="InterPro" id="IPR036388">
    <property type="entry name" value="WH-like_DNA-bd_sf"/>
</dbReference>
<dbReference type="SUPFAM" id="SSF46785">
    <property type="entry name" value="Winged helix' DNA-binding domain"/>
    <property type="match status" value="1"/>
</dbReference>
<dbReference type="Proteomes" id="UP000245680">
    <property type="component" value="Unassembled WGS sequence"/>
</dbReference>
<evidence type="ECO:0000259" key="4">
    <source>
        <dbReference type="PROSITE" id="PS50042"/>
    </source>
</evidence>
<evidence type="ECO:0000313" key="7">
    <source>
        <dbReference type="Proteomes" id="UP000245680"/>
    </source>
</evidence>
<evidence type="ECO:0000259" key="5">
    <source>
        <dbReference type="PROSITE" id="PS51063"/>
    </source>
</evidence>
<protein>
    <submittedName>
        <fullName evidence="6">Crp/Fnr family transcriptional regulator</fullName>
    </submittedName>
</protein>
<dbReference type="SMART" id="SM00100">
    <property type="entry name" value="cNMP"/>
    <property type="match status" value="1"/>
</dbReference>
<evidence type="ECO:0000313" key="6">
    <source>
        <dbReference type="EMBL" id="PWR03545.1"/>
    </source>
</evidence>
<dbReference type="GO" id="GO:0003677">
    <property type="term" value="F:DNA binding"/>
    <property type="evidence" value="ECO:0007669"/>
    <property type="project" value="UniProtKB-KW"/>
</dbReference>
<feature type="domain" description="HTH crp-type" evidence="5">
    <location>
        <begin position="145"/>
        <end position="209"/>
    </location>
</feature>
<dbReference type="SUPFAM" id="SSF51206">
    <property type="entry name" value="cAMP-binding domain-like"/>
    <property type="match status" value="1"/>
</dbReference>
<dbReference type="OrthoDB" id="9776746at2"/>
<evidence type="ECO:0000256" key="3">
    <source>
        <dbReference type="ARBA" id="ARBA00023163"/>
    </source>
</evidence>
<dbReference type="GO" id="GO:0005829">
    <property type="term" value="C:cytosol"/>
    <property type="evidence" value="ECO:0007669"/>
    <property type="project" value="TreeGrafter"/>
</dbReference>
<dbReference type="GO" id="GO:0003700">
    <property type="term" value="F:DNA-binding transcription factor activity"/>
    <property type="evidence" value="ECO:0007669"/>
    <property type="project" value="TreeGrafter"/>
</dbReference>
<accession>A0A2V2LDQ8</accession>
<feature type="domain" description="Cyclic nucleotide-binding" evidence="4">
    <location>
        <begin position="9"/>
        <end position="131"/>
    </location>
</feature>
<dbReference type="PANTHER" id="PTHR24567:SF74">
    <property type="entry name" value="HTH-TYPE TRANSCRIPTIONAL REGULATOR ARCR"/>
    <property type="match status" value="1"/>
</dbReference>